<keyword evidence="3" id="KW-1185">Reference proteome</keyword>
<dbReference type="RefSeq" id="WP_311706238.1">
    <property type="nucleotide sequence ID" value="NZ_JAVREL010000012.1"/>
</dbReference>
<gene>
    <name evidence="2" type="ORF">RM590_21270</name>
</gene>
<evidence type="ECO:0000313" key="2">
    <source>
        <dbReference type="EMBL" id="MDT0345113.1"/>
    </source>
</evidence>
<proteinExistence type="predicted"/>
<protein>
    <submittedName>
        <fullName evidence="2">Pyridoxamine 5'-phosphate oxidase family protein</fullName>
        <ecNumber evidence="2">1.-.-.-</ecNumber>
        <ecNumber evidence="2">1.4.3.5</ecNumber>
    </submittedName>
</protein>
<organism evidence="2 3">
    <name type="scientific">Streptomyces litchfieldiae</name>
    <dbReference type="NCBI Taxonomy" id="3075543"/>
    <lineage>
        <taxon>Bacteria</taxon>
        <taxon>Bacillati</taxon>
        <taxon>Actinomycetota</taxon>
        <taxon>Actinomycetes</taxon>
        <taxon>Kitasatosporales</taxon>
        <taxon>Streptomycetaceae</taxon>
        <taxon>Streptomyces</taxon>
    </lineage>
</organism>
<reference evidence="3" key="1">
    <citation type="submission" date="2023-07" db="EMBL/GenBank/DDBJ databases">
        <title>30 novel species of actinomycetes from the DSMZ collection.</title>
        <authorList>
            <person name="Nouioui I."/>
        </authorList>
    </citation>
    <scope>NUCLEOTIDE SEQUENCE [LARGE SCALE GENOMIC DNA]</scope>
    <source>
        <strain evidence="3">DSM 44938</strain>
    </source>
</reference>
<dbReference type="Gene3D" id="2.30.110.10">
    <property type="entry name" value="Electron Transport, Fmn-binding Protein, Chain A"/>
    <property type="match status" value="1"/>
</dbReference>
<dbReference type="InterPro" id="IPR012349">
    <property type="entry name" value="Split_barrel_FMN-bd"/>
</dbReference>
<keyword evidence="2" id="KW-0560">Oxidoreductase</keyword>
<dbReference type="EC" id="1.-.-.-" evidence="2"/>
<dbReference type="EMBL" id="JAVREL010000012">
    <property type="protein sequence ID" value="MDT0345113.1"/>
    <property type="molecule type" value="Genomic_DNA"/>
</dbReference>
<dbReference type="SUPFAM" id="SSF50475">
    <property type="entry name" value="FMN-binding split barrel"/>
    <property type="match status" value="1"/>
</dbReference>
<dbReference type="EC" id="1.4.3.5" evidence="2"/>
<accession>A0ABU2MW94</accession>
<comment type="caution">
    <text evidence="2">The sequence shown here is derived from an EMBL/GenBank/DDBJ whole genome shotgun (WGS) entry which is preliminary data.</text>
</comment>
<evidence type="ECO:0000259" key="1">
    <source>
        <dbReference type="Pfam" id="PF01243"/>
    </source>
</evidence>
<feature type="domain" description="Pyridoxamine 5'-phosphate oxidase N-terminal" evidence="1">
    <location>
        <begin position="12"/>
        <end position="147"/>
    </location>
</feature>
<dbReference type="GO" id="GO:0004733">
    <property type="term" value="F:pyridoxamine phosphate oxidase activity"/>
    <property type="evidence" value="ECO:0007669"/>
    <property type="project" value="UniProtKB-EC"/>
</dbReference>
<evidence type="ECO:0000313" key="3">
    <source>
        <dbReference type="Proteomes" id="UP001183246"/>
    </source>
</evidence>
<dbReference type="InterPro" id="IPR011576">
    <property type="entry name" value="Pyridox_Oxase_N"/>
</dbReference>
<sequence length="161" mass="18190">MSTATVASFGDIEDEFTAYLRDIRYATMVTVDAGGRPRARVLIAVWEVADGRPVGWLATYRTPVKTAHLAANPHTTFSYWSPRQNAVFIDADATWAEDEADRRRAWDLYRAGSPRGVGYDPAAYWRGGPADPQYHLLRLAVRRVQVVRGTDLRGRIWRAPR</sequence>
<name>A0ABU2MW94_9ACTN</name>
<dbReference type="Proteomes" id="UP001183246">
    <property type="component" value="Unassembled WGS sequence"/>
</dbReference>
<dbReference type="Pfam" id="PF01243">
    <property type="entry name" value="PNPOx_N"/>
    <property type="match status" value="1"/>
</dbReference>